<accession>A0ABX2G729</accession>
<dbReference type="RefSeq" id="WP_173807145.1">
    <property type="nucleotide sequence ID" value="NZ_JABSNM010000023.1"/>
</dbReference>
<comment type="caution">
    <text evidence="2">The sequence shown here is derived from an EMBL/GenBank/DDBJ whole genome shotgun (WGS) entry which is preliminary data.</text>
</comment>
<organism evidence="2 3">
    <name type="scientific">Sphaerotilus uruguayifluvii</name>
    <dbReference type="NCBI Taxonomy" id="2735897"/>
    <lineage>
        <taxon>Bacteria</taxon>
        <taxon>Pseudomonadati</taxon>
        <taxon>Pseudomonadota</taxon>
        <taxon>Betaproteobacteria</taxon>
        <taxon>Burkholderiales</taxon>
        <taxon>Sphaerotilaceae</taxon>
        <taxon>Sphaerotilus</taxon>
    </lineage>
</organism>
<evidence type="ECO:0008006" key="4">
    <source>
        <dbReference type="Google" id="ProtNLM"/>
    </source>
</evidence>
<evidence type="ECO:0000313" key="2">
    <source>
        <dbReference type="EMBL" id="NRT58126.1"/>
    </source>
</evidence>
<feature type="compositionally biased region" description="Low complexity" evidence="1">
    <location>
        <begin position="120"/>
        <end position="133"/>
    </location>
</feature>
<sequence>MPTDRPAPPEGRPPRRPGRLALPAALLMLTLGAHLWLIGRWSPPAQAATAPALRPVLARVAEPPAPPAPGPMPVAVPVAAADPTPAEPATRAAADRQAPARVTAVALAASRPAPARRARAGAAASSTATPASSGDGLRAPAAPERLQPPASAQLHYRMSRGALTGSGLIEWDSDGHRYRMQLQARVPVFGVLLEQRSEGRIDASGVAPERHTERRLRRSERAVSFVRDDGRPRVLFSAREGESPLQPGTQDRLSWIAQLAAWIERPGRTAGTQLTLPVAGVGGEVHDWTFTLIDRDEAGRWHLRREPDGPHDTHAEVWTLPQPPYWPQRLRLSDDGGDVLELLLQPGPGGADP</sequence>
<feature type="compositionally biased region" description="Low complexity" evidence="1">
    <location>
        <begin position="75"/>
        <end position="113"/>
    </location>
</feature>
<protein>
    <recommendedName>
        <fullName evidence="4">DUF3108 domain-containing protein</fullName>
    </recommendedName>
</protein>
<dbReference type="EMBL" id="JABSNM010000023">
    <property type="protein sequence ID" value="NRT58126.1"/>
    <property type="molecule type" value="Genomic_DNA"/>
</dbReference>
<reference evidence="2 3" key="1">
    <citation type="submission" date="2020-05" db="EMBL/GenBank/DDBJ databases">
        <title>Genomic Encyclopedia of Type Strains, Phase IV (KMG-V): Genome sequencing to study the core and pangenomes of soil and plant-associated prokaryotes.</title>
        <authorList>
            <person name="Whitman W."/>
        </authorList>
    </citation>
    <scope>NUCLEOTIDE SEQUENCE [LARGE SCALE GENOMIC DNA]</scope>
    <source>
        <strain evidence="2 3">C29</strain>
    </source>
</reference>
<keyword evidence="3" id="KW-1185">Reference proteome</keyword>
<name>A0ABX2G729_9BURK</name>
<feature type="region of interest" description="Disordered" evidence="1">
    <location>
        <begin position="71"/>
        <end position="143"/>
    </location>
</feature>
<evidence type="ECO:0000256" key="1">
    <source>
        <dbReference type="SAM" id="MobiDB-lite"/>
    </source>
</evidence>
<gene>
    <name evidence="2" type="ORF">HNQ01_003892</name>
</gene>
<evidence type="ECO:0000313" key="3">
    <source>
        <dbReference type="Proteomes" id="UP001516061"/>
    </source>
</evidence>
<dbReference type="Proteomes" id="UP001516061">
    <property type="component" value="Unassembled WGS sequence"/>
</dbReference>
<proteinExistence type="predicted"/>